<comment type="caution">
    <text evidence="5">The sequence shown here is derived from an EMBL/GenBank/DDBJ whole genome shotgun (WGS) entry which is preliminary data.</text>
</comment>
<name>A0A9W8HRV4_9FUNG</name>
<reference evidence="5" key="1">
    <citation type="submission" date="2022-07" db="EMBL/GenBank/DDBJ databases">
        <title>Phylogenomic reconstructions and comparative analyses of Kickxellomycotina fungi.</title>
        <authorList>
            <person name="Reynolds N.K."/>
            <person name="Stajich J.E."/>
            <person name="Barry K."/>
            <person name="Grigoriev I.V."/>
            <person name="Crous P."/>
            <person name="Smith M.E."/>
        </authorList>
    </citation>
    <scope>NUCLEOTIDE SEQUENCE</scope>
    <source>
        <strain evidence="5">BCRC 34489</strain>
    </source>
</reference>
<evidence type="ECO:0000256" key="3">
    <source>
        <dbReference type="SAM" id="MobiDB-lite"/>
    </source>
</evidence>
<keyword evidence="6" id="KW-1185">Reference proteome</keyword>
<evidence type="ECO:0000256" key="2">
    <source>
        <dbReference type="PROSITE-ProRule" id="PRU00117"/>
    </source>
</evidence>
<evidence type="ECO:0000259" key="4">
    <source>
        <dbReference type="SMART" id="SM00322"/>
    </source>
</evidence>
<feature type="compositionally biased region" description="Basic and acidic residues" evidence="3">
    <location>
        <begin position="148"/>
        <end position="179"/>
    </location>
</feature>
<keyword evidence="1" id="KW-0677">Repeat</keyword>
<evidence type="ECO:0000313" key="6">
    <source>
        <dbReference type="Proteomes" id="UP001140172"/>
    </source>
</evidence>
<dbReference type="OrthoDB" id="442947at2759"/>
<feature type="compositionally biased region" description="Basic and acidic residues" evidence="3">
    <location>
        <begin position="1"/>
        <end position="10"/>
    </location>
</feature>
<keyword evidence="2" id="KW-0694">RNA-binding</keyword>
<protein>
    <recommendedName>
        <fullName evidence="4">K Homology domain-containing protein</fullName>
    </recommendedName>
</protein>
<feature type="domain" description="K Homology" evidence="4">
    <location>
        <begin position="208"/>
        <end position="278"/>
    </location>
</feature>
<sequence length="287" mass="32261">AVRKLAEHIVDQTSRSNKKRDLDSCPTAPTNALTLNMLFPMRATGIRMGSPGGQLNRLLHHASVLHITITKEPLPFTHERIVRVTGTPCGLQTATKAILQAAGDTLGKLQSEATLYRPVRYGLRNFLRRKWDAGREPARKRARSMADASDRQDRRTPDDRDDRDDRGKRPRRMSDHSDARSASSGSRPWSAGSRSRESGWEERRHGRDDAVEKIVVSNEVAGWLIGRNGCRIAKVMRRSGADIRLSPRVMCMDDRIVTITGSPYKVKDARRLVERNIRAFESGDTSD</sequence>
<dbReference type="PROSITE" id="PS50084">
    <property type="entry name" value="KH_TYPE_1"/>
    <property type="match status" value="2"/>
</dbReference>
<feature type="region of interest" description="Disordered" evidence="3">
    <location>
        <begin position="134"/>
        <end position="206"/>
    </location>
</feature>
<dbReference type="InterPro" id="IPR036612">
    <property type="entry name" value="KH_dom_type_1_sf"/>
</dbReference>
<dbReference type="AlphaFoldDB" id="A0A9W8HRV4"/>
<dbReference type="SMART" id="SM00322">
    <property type="entry name" value="KH"/>
    <property type="match status" value="1"/>
</dbReference>
<dbReference type="InterPro" id="IPR004088">
    <property type="entry name" value="KH_dom_type_1"/>
</dbReference>
<evidence type="ECO:0000313" key="5">
    <source>
        <dbReference type="EMBL" id="KAJ2786962.1"/>
    </source>
</evidence>
<feature type="region of interest" description="Disordered" evidence="3">
    <location>
        <begin position="1"/>
        <end position="25"/>
    </location>
</feature>
<dbReference type="GO" id="GO:0003723">
    <property type="term" value="F:RNA binding"/>
    <property type="evidence" value="ECO:0007669"/>
    <property type="project" value="UniProtKB-UniRule"/>
</dbReference>
<evidence type="ECO:0000256" key="1">
    <source>
        <dbReference type="ARBA" id="ARBA00022737"/>
    </source>
</evidence>
<dbReference type="Pfam" id="PF00013">
    <property type="entry name" value="KH_1"/>
    <property type="match status" value="1"/>
</dbReference>
<dbReference type="SUPFAM" id="SSF54791">
    <property type="entry name" value="Eukaryotic type KH-domain (KH-domain type I)"/>
    <property type="match status" value="2"/>
</dbReference>
<dbReference type="InterPro" id="IPR004087">
    <property type="entry name" value="KH_dom"/>
</dbReference>
<feature type="non-terminal residue" evidence="5">
    <location>
        <position position="1"/>
    </location>
</feature>
<accession>A0A9W8HRV4</accession>
<organism evidence="5 6">
    <name type="scientific">Coemansia interrupta</name>
    <dbReference type="NCBI Taxonomy" id="1126814"/>
    <lineage>
        <taxon>Eukaryota</taxon>
        <taxon>Fungi</taxon>
        <taxon>Fungi incertae sedis</taxon>
        <taxon>Zoopagomycota</taxon>
        <taxon>Kickxellomycotina</taxon>
        <taxon>Kickxellomycetes</taxon>
        <taxon>Kickxellales</taxon>
        <taxon>Kickxellaceae</taxon>
        <taxon>Coemansia</taxon>
    </lineage>
</organism>
<dbReference type="Gene3D" id="3.30.1370.10">
    <property type="entry name" value="K Homology domain, type 1"/>
    <property type="match status" value="1"/>
</dbReference>
<gene>
    <name evidence="5" type="ORF">GGI15_001123</name>
</gene>
<dbReference type="CDD" id="cd00105">
    <property type="entry name" value="KH-I"/>
    <property type="match status" value="1"/>
</dbReference>
<dbReference type="EMBL" id="JANBUM010000038">
    <property type="protein sequence ID" value="KAJ2786962.1"/>
    <property type="molecule type" value="Genomic_DNA"/>
</dbReference>
<dbReference type="PANTHER" id="PTHR10288">
    <property type="entry name" value="KH DOMAIN CONTAINING RNA BINDING PROTEIN"/>
    <property type="match status" value="1"/>
</dbReference>
<proteinExistence type="predicted"/>
<dbReference type="Proteomes" id="UP001140172">
    <property type="component" value="Unassembled WGS sequence"/>
</dbReference>
<feature type="compositionally biased region" description="Basic and acidic residues" evidence="3">
    <location>
        <begin position="194"/>
        <end position="206"/>
    </location>
</feature>